<proteinExistence type="predicted"/>
<reference evidence="1 2" key="1">
    <citation type="submission" date="2020-06" db="EMBL/GenBank/DDBJ databases">
        <title>Transcriptomic and genomic resources for Thalictrum thalictroides and T. hernandezii: Facilitating candidate gene discovery in an emerging model plant lineage.</title>
        <authorList>
            <person name="Arias T."/>
            <person name="Riano-Pachon D.M."/>
            <person name="Di Stilio V.S."/>
        </authorList>
    </citation>
    <scope>NUCLEOTIDE SEQUENCE [LARGE SCALE GENOMIC DNA]</scope>
    <source>
        <strain evidence="2">cv. WT478/WT964</strain>
        <tissue evidence="1">Leaves</tissue>
    </source>
</reference>
<sequence length="72" mass="7999">MEWLIEDPFKGCDCRLAVDVDLIENSSFVVTSLSSRLSSRQSHRALLQNNITNSSTTGCLDQLTHLTTSLDN</sequence>
<organism evidence="1 2">
    <name type="scientific">Thalictrum thalictroides</name>
    <name type="common">Rue-anemone</name>
    <name type="synonym">Anemone thalictroides</name>
    <dbReference type="NCBI Taxonomy" id="46969"/>
    <lineage>
        <taxon>Eukaryota</taxon>
        <taxon>Viridiplantae</taxon>
        <taxon>Streptophyta</taxon>
        <taxon>Embryophyta</taxon>
        <taxon>Tracheophyta</taxon>
        <taxon>Spermatophyta</taxon>
        <taxon>Magnoliopsida</taxon>
        <taxon>Ranunculales</taxon>
        <taxon>Ranunculaceae</taxon>
        <taxon>Thalictroideae</taxon>
        <taxon>Thalictrum</taxon>
    </lineage>
</organism>
<keyword evidence="2" id="KW-1185">Reference proteome</keyword>
<dbReference type="Proteomes" id="UP000554482">
    <property type="component" value="Unassembled WGS sequence"/>
</dbReference>
<comment type="caution">
    <text evidence="1">The sequence shown here is derived from an EMBL/GenBank/DDBJ whole genome shotgun (WGS) entry which is preliminary data.</text>
</comment>
<protein>
    <submittedName>
        <fullName evidence="1">Uncharacterized protein</fullName>
    </submittedName>
</protein>
<dbReference type="AlphaFoldDB" id="A0A7J6WDB7"/>
<gene>
    <name evidence="1" type="ORF">FRX31_015081</name>
</gene>
<evidence type="ECO:0000313" key="2">
    <source>
        <dbReference type="Proteomes" id="UP000554482"/>
    </source>
</evidence>
<name>A0A7J6WDB7_THATH</name>
<accession>A0A7J6WDB7</accession>
<evidence type="ECO:0000313" key="1">
    <source>
        <dbReference type="EMBL" id="KAF5195331.1"/>
    </source>
</evidence>
<dbReference type="EMBL" id="JABWDY010017469">
    <property type="protein sequence ID" value="KAF5195331.1"/>
    <property type="molecule type" value="Genomic_DNA"/>
</dbReference>